<organism evidence="1 2">
    <name type="scientific">Lacibacterium aquatile</name>
    <dbReference type="NCBI Taxonomy" id="1168082"/>
    <lineage>
        <taxon>Bacteria</taxon>
        <taxon>Pseudomonadati</taxon>
        <taxon>Pseudomonadota</taxon>
        <taxon>Alphaproteobacteria</taxon>
        <taxon>Rhodospirillales</taxon>
        <taxon>Rhodospirillaceae</taxon>
    </lineage>
</organism>
<dbReference type="EMBL" id="JBHUIP010000013">
    <property type="protein sequence ID" value="MFD2264624.1"/>
    <property type="molecule type" value="Genomic_DNA"/>
</dbReference>
<reference evidence="2" key="1">
    <citation type="journal article" date="2019" name="Int. J. Syst. Evol. Microbiol.">
        <title>The Global Catalogue of Microorganisms (GCM) 10K type strain sequencing project: providing services to taxonomists for standard genome sequencing and annotation.</title>
        <authorList>
            <consortium name="The Broad Institute Genomics Platform"/>
            <consortium name="The Broad Institute Genome Sequencing Center for Infectious Disease"/>
            <person name="Wu L."/>
            <person name="Ma J."/>
        </authorList>
    </citation>
    <scope>NUCLEOTIDE SEQUENCE [LARGE SCALE GENOMIC DNA]</scope>
    <source>
        <strain evidence="2">CGMCC 1.19062</strain>
    </source>
</reference>
<dbReference type="RefSeq" id="WP_379877723.1">
    <property type="nucleotide sequence ID" value="NZ_JBHUIP010000013.1"/>
</dbReference>
<evidence type="ECO:0000313" key="2">
    <source>
        <dbReference type="Proteomes" id="UP001597295"/>
    </source>
</evidence>
<comment type="caution">
    <text evidence="1">The sequence shown here is derived from an EMBL/GenBank/DDBJ whole genome shotgun (WGS) entry which is preliminary data.</text>
</comment>
<protein>
    <recommendedName>
        <fullName evidence="3">Lipoprotein</fullName>
    </recommendedName>
</protein>
<name>A0ABW5DVV7_9PROT</name>
<accession>A0ABW5DVV7</accession>
<sequence length="165" mass="17804">MAGTPAKPGLFVTIAAVEDKRNFESFIAPITEEEKTRNFGLRVEGKGIGLVLLKPTVKATVRYSVIQGFREAGYTPVSRSSPDYETAKHVTITIQELFASNTAGMIRYVIRLQLSTPQGPLLGGQPILVKGEYVSPGPLPTAEDWQAAHDALNTAAAQAITKAFF</sequence>
<keyword evidence="2" id="KW-1185">Reference proteome</keyword>
<evidence type="ECO:0008006" key="3">
    <source>
        <dbReference type="Google" id="ProtNLM"/>
    </source>
</evidence>
<gene>
    <name evidence="1" type="ORF">ACFSM5_17095</name>
</gene>
<proteinExistence type="predicted"/>
<dbReference type="Proteomes" id="UP001597295">
    <property type="component" value="Unassembled WGS sequence"/>
</dbReference>
<evidence type="ECO:0000313" key="1">
    <source>
        <dbReference type="EMBL" id="MFD2264624.1"/>
    </source>
</evidence>